<proteinExistence type="predicted"/>
<evidence type="ECO:0000313" key="5">
    <source>
        <dbReference type="Proteomes" id="UP000267027"/>
    </source>
</evidence>
<evidence type="ECO:0000256" key="2">
    <source>
        <dbReference type="RuleBase" id="RU102079"/>
    </source>
</evidence>
<dbReference type="GO" id="GO:0016936">
    <property type="term" value="F:galactoside binding"/>
    <property type="evidence" value="ECO:0007669"/>
    <property type="project" value="TreeGrafter"/>
</dbReference>
<protein>
    <recommendedName>
        <fullName evidence="2">Galectin</fullName>
    </recommendedName>
</protein>
<organism evidence="6">
    <name type="scientific">Angiostrongylus costaricensis</name>
    <name type="common">Nematode worm</name>
    <dbReference type="NCBI Taxonomy" id="334426"/>
    <lineage>
        <taxon>Eukaryota</taxon>
        <taxon>Metazoa</taxon>
        <taxon>Ecdysozoa</taxon>
        <taxon>Nematoda</taxon>
        <taxon>Chromadorea</taxon>
        <taxon>Rhabditida</taxon>
        <taxon>Rhabditina</taxon>
        <taxon>Rhabditomorpha</taxon>
        <taxon>Strongyloidea</taxon>
        <taxon>Metastrongylidae</taxon>
        <taxon>Angiostrongylus</taxon>
    </lineage>
</organism>
<dbReference type="SUPFAM" id="SSF49899">
    <property type="entry name" value="Concanavalin A-like lectins/glucanases"/>
    <property type="match status" value="1"/>
</dbReference>
<evidence type="ECO:0000313" key="4">
    <source>
        <dbReference type="EMBL" id="VDM54177.1"/>
    </source>
</evidence>
<keyword evidence="5" id="KW-1185">Reference proteome</keyword>
<evidence type="ECO:0000259" key="3">
    <source>
        <dbReference type="PROSITE" id="PS51304"/>
    </source>
</evidence>
<dbReference type="CDD" id="cd00070">
    <property type="entry name" value="GLECT"/>
    <property type="match status" value="1"/>
</dbReference>
<name>A0A0R3PER6_ANGCS</name>
<dbReference type="Gene3D" id="2.60.120.200">
    <property type="match status" value="1"/>
</dbReference>
<dbReference type="OrthoDB" id="6251307at2759"/>
<reference evidence="4 5" key="2">
    <citation type="submission" date="2018-11" db="EMBL/GenBank/DDBJ databases">
        <authorList>
            <consortium name="Pathogen Informatics"/>
        </authorList>
    </citation>
    <scope>NUCLEOTIDE SEQUENCE [LARGE SCALE GENOMIC DNA]</scope>
    <source>
        <strain evidence="4 5">Costa Rica</strain>
    </source>
</reference>
<reference evidence="6" key="1">
    <citation type="submission" date="2017-02" db="UniProtKB">
        <authorList>
            <consortium name="WormBaseParasite"/>
        </authorList>
    </citation>
    <scope>IDENTIFICATION</scope>
</reference>
<sequence length="164" mass="19126">MLFNNLAIAERENDEFIIQYRGTLSEFKHFKFYQIPWEMTFVDGHFNVGQLIMLDVIPKCGQWKIDLLGKNGDILFHFNPRFKENCVVRNSYQRGTWSNEERSGPFPFEKERGCELALRNDSHPIMYVNNECINTFVLGTMNPGKDYVRTGVYGDVEITNISVV</sequence>
<accession>A0A0R3PER6</accession>
<dbReference type="PROSITE" id="PS51304">
    <property type="entry name" value="GALECTIN"/>
    <property type="match status" value="1"/>
</dbReference>
<keyword evidence="1 2" id="KW-0430">Lectin</keyword>
<dbReference type="InterPro" id="IPR044156">
    <property type="entry name" value="Galectin-like"/>
</dbReference>
<dbReference type="SMART" id="SM00276">
    <property type="entry name" value="GLECT"/>
    <property type="match status" value="1"/>
</dbReference>
<dbReference type="Proteomes" id="UP000267027">
    <property type="component" value="Unassembled WGS sequence"/>
</dbReference>
<evidence type="ECO:0000313" key="6">
    <source>
        <dbReference type="WBParaSite" id="ACOC_0000259101-mRNA-1"/>
    </source>
</evidence>
<dbReference type="Pfam" id="PF00337">
    <property type="entry name" value="Gal-bind_lectin"/>
    <property type="match status" value="1"/>
</dbReference>
<dbReference type="AlphaFoldDB" id="A0A0R3PER6"/>
<dbReference type="SMART" id="SM00908">
    <property type="entry name" value="Gal-bind_lectin"/>
    <property type="match status" value="1"/>
</dbReference>
<dbReference type="EMBL" id="UYYA01000550">
    <property type="protein sequence ID" value="VDM54177.1"/>
    <property type="molecule type" value="Genomic_DNA"/>
</dbReference>
<dbReference type="PANTHER" id="PTHR11346:SF116">
    <property type="entry name" value="GALECTIN"/>
    <property type="match status" value="1"/>
</dbReference>
<dbReference type="InterPro" id="IPR013320">
    <property type="entry name" value="ConA-like_dom_sf"/>
</dbReference>
<dbReference type="InterPro" id="IPR001079">
    <property type="entry name" value="Galectin_CRD"/>
</dbReference>
<dbReference type="GO" id="GO:0030246">
    <property type="term" value="F:carbohydrate binding"/>
    <property type="evidence" value="ECO:0007669"/>
    <property type="project" value="UniProtKB-UniRule"/>
</dbReference>
<dbReference type="PANTHER" id="PTHR11346">
    <property type="entry name" value="GALECTIN"/>
    <property type="match status" value="1"/>
</dbReference>
<gene>
    <name evidence="4" type="ORF">ACOC_LOCUS2592</name>
</gene>
<dbReference type="WBParaSite" id="ACOC_0000259101-mRNA-1">
    <property type="protein sequence ID" value="ACOC_0000259101-mRNA-1"/>
    <property type="gene ID" value="ACOC_0000259101"/>
</dbReference>
<feature type="domain" description="Galectin" evidence="3">
    <location>
        <begin position="38"/>
        <end position="164"/>
    </location>
</feature>
<evidence type="ECO:0000256" key="1">
    <source>
        <dbReference type="ARBA" id="ARBA00022734"/>
    </source>
</evidence>